<reference evidence="2" key="1">
    <citation type="submission" date="2020-06" db="EMBL/GenBank/DDBJ databases">
        <authorList>
            <consortium name="Plant Systems Biology data submission"/>
        </authorList>
    </citation>
    <scope>NUCLEOTIDE SEQUENCE</scope>
    <source>
        <strain evidence="2">D6</strain>
    </source>
</reference>
<comment type="caution">
    <text evidence="2">The sequence shown here is derived from an EMBL/GenBank/DDBJ whole genome shotgun (WGS) entry which is preliminary data.</text>
</comment>
<proteinExistence type="predicted"/>
<evidence type="ECO:0000313" key="2">
    <source>
        <dbReference type="EMBL" id="CAB9500529.1"/>
    </source>
</evidence>
<feature type="region of interest" description="Disordered" evidence="1">
    <location>
        <begin position="1"/>
        <end position="37"/>
    </location>
</feature>
<dbReference type="AlphaFoldDB" id="A0A9N8DDA6"/>
<sequence length="247" mass="27597">MHPLLLGEEKKDEVGLADEQSGGNDREDDDSDNDSEELVDLPLEITQLIGEDRVFESEEELFDTLEKVGVGDLRVVLVNGKPHLVTPTHQHNSFTSQYAIEFTDFCNTMWGKWGCCSGTHKIHLLPGGSHLSSRDLDLSYWGNPRCSKKKSGSLKPTDAGSIPVVVLIQFSWKNKKKYKTEAIDDMMNRGLEHDHGSLSASRPTLGYLVKVRFSKKRTLVGAIKGSNTQDMEGLQIYRLPASWYNGC</sequence>
<dbReference type="EMBL" id="CAICTM010000084">
    <property type="protein sequence ID" value="CAB9500529.1"/>
    <property type="molecule type" value="Genomic_DNA"/>
</dbReference>
<gene>
    <name evidence="2" type="ORF">SEMRO_85_G045490.1</name>
</gene>
<feature type="compositionally biased region" description="Acidic residues" evidence="1">
    <location>
        <begin position="26"/>
        <end position="37"/>
    </location>
</feature>
<accession>A0A9N8DDA6</accession>
<organism evidence="2 3">
    <name type="scientific">Seminavis robusta</name>
    <dbReference type="NCBI Taxonomy" id="568900"/>
    <lineage>
        <taxon>Eukaryota</taxon>
        <taxon>Sar</taxon>
        <taxon>Stramenopiles</taxon>
        <taxon>Ochrophyta</taxon>
        <taxon>Bacillariophyta</taxon>
        <taxon>Bacillariophyceae</taxon>
        <taxon>Bacillariophycidae</taxon>
        <taxon>Naviculales</taxon>
        <taxon>Naviculaceae</taxon>
        <taxon>Seminavis</taxon>
    </lineage>
</organism>
<evidence type="ECO:0000313" key="3">
    <source>
        <dbReference type="Proteomes" id="UP001153069"/>
    </source>
</evidence>
<name>A0A9N8DDA6_9STRA</name>
<evidence type="ECO:0000256" key="1">
    <source>
        <dbReference type="SAM" id="MobiDB-lite"/>
    </source>
</evidence>
<dbReference type="Proteomes" id="UP001153069">
    <property type="component" value="Unassembled WGS sequence"/>
</dbReference>
<protein>
    <submittedName>
        <fullName evidence="2">Uncharacterized protein</fullName>
    </submittedName>
</protein>
<keyword evidence="3" id="KW-1185">Reference proteome</keyword>